<organism evidence="11 12">
    <name type="scientific">Paractinoplanes globisporus</name>
    <dbReference type="NCBI Taxonomy" id="113565"/>
    <lineage>
        <taxon>Bacteria</taxon>
        <taxon>Bacillati</taxon>
        <taxon>Actinomycetota</taxon>
        <taxon>Actinomycetes</taxon>
        <taxon>Micromonosporales</taxon>
        <taxon>Micromonosporaceae</taxon>
        <taxon>Paractinoplanes</taxon>
    </lineage>
</organism>
<evidence type="ECO:0000256" key="3">
    <source>
        <dbReference type="ARBA" id="ARBA00008281"/>
    </source>
</evidence>
<evidence type="ECO:0000256" key="8">
    <source>
        <dbReference type="ARBA" id="ARBA00022989"/>
    </source>
</evidence>
<dbReference type="RefSeq" id="WP_026206000.1">
    <property type="nucleotide sequence ID" value="NZ_JBIAZU010000007.1"/>
</dbReference>
<keyword evidence="7 10" id="KW-0283">Flagellar rotation</keyword>
<evidence type="ECO:0000256" key="5">
    <source>
        <dbReference type="ARBA" id="ARBA00022500"/>
    </source>
</evidence>
<dbReference type="Pfam" id="PF03748">
    <property type="entry name" value="FliL"/>
    <property type="match status" value="1"/>
</dbReference>
<evidence type="ECO:0000256" key="10">
    <source>
        <dbReference type="RuleBase" id="RU364125"/>
    </source>
</evidence>
<evidence type="ECO:0000313" key="11">
    <source>
        <dbReference type="EMBL" id="MFF5295612.1"/>
    </source>
</evidence>
<keyword evidence="8" id="KW-1133">Transmembrane helix</keyword>
<reference evidence="11 12" key="1">
    <citation type="submission" date="2024-10" db="EMBL/GenBank/DDBJ databases">
        <title>The Natural Products Discovery Center: Release of the First 8490 Sequenced Strains for Exploring Actinobacteria Biosynthetic Diversity.</title>
        <authorList>
            <person name="Kalkreuter E."/>
            <person name="Kautsar S.A."/>
            <person name="Yang D."/>
            <person name="Bader C.D."/>
            <person name="Teijaro C.N."/>
            <person name="Fluegel L."/>
            <person name="Davis C.M."/>
            <person name="Simpson J.R."/>
            <person name="Lauterbach L."/>
            <person name="Steele A.D."/>
            <person name="Gui C."/>
            <person name="Meng S."/>
            <person name="Li G."/>
            <person name="Viehrig K."/>
            <person name="Ye F."/>
            <person name="Su P."/>
            <person name="Kiefer A.F."/>
            <person name="Nichols A."/>
            <person name="Cepeda A.J."/>
            <person name="Yan W."/>
            <person name="Fan B."/>
            <person name="Jiang Y."/>
            <person name="Adhikari A."/>
            <person name="Zheng C.-J."/>
            <person name="Schuster L."/>
            <person name="Cowan T.M."/>
            <person name="Smanski M.J."/>
            <person name="Chevrette M.G."/>
            <person name="De Carvalho L.P.S."/>
            <person name="Shen B."/>
        </authorList>
    </citation>
    <scope>NUCLEOTIDE SEQUENCE [LARGE SCALE GENOMIC DNA]</scope>
    <source>
        <strain evidence="11 12">NPDC000087</strain>
    </source>
</reference>
<dbReference type="PANTHER" id="PTHR35091:SF2">
    <property type="entry name" value="FLAGELLAR PROTEIN FLIL"/>
    <property type="match status" value="1"/>
</dbReference>
<keyword evidence="12" id="KW-1185">Reference proteome</keyword>
<comment type="similarity">
    <text evidence="3 10">Belongs to the FliL family.</text>
</comment>
<keyword evidence="5 10" id="KW-0145">Chemotaxis</keyword>
<keyword evidence="11" id="KW-0966">Cell projection</keyword>
<evidence type="ECO:0000256" key="4">
    <source>
        <dbReference type="ARBA" id="ARBA00022475"/>
    </source>
</evidence>
<evidence type="ECO:0000256" key="9">
    <source>
        <dbReference type="ARBA" id="ARBA00023136"/>
    </source>
</evidence>
<evidence type="ECO:0000256" key="7">
    <source>
        <dbReference type="ARBA" id="ARBA00022779"/>
    </source>
</evidence>
<keyword evidence="4 10" id="KW-1003">Cell membrane</keyword>
<evidence type="ECO:0000256" key="2">
    <source>
        <dbReference type="ARBA" id="ARBA00004162"/>
    </source>
</evidence>
<evidence type="ECO:0000256" key="1">
    <source>
        <dbReference type="ARBA" id="ARBA00002254"/>
    </source>
</evidence>
<dbReference type="PANTHER" id="PTHR35091">
    <property type="entry name" value="FLAGELLAR PROTEIN FLIL"/>
    <property type="match status" value="1"/>
</dbReference>
<dbReference type="EMBL" id="JBIAZU010000007">
    <property type="protein sequence ID" value="MFF5295612.1"/>
    <property type="molecule type" value="Genomic_DNA"/>
</dbReference>
<keyword evidence="11" id="KW-0969">Cilium</keyword>
<evidence type="ECO:0000313" key="12">
    <source>
        <dbReference type="Proteomes" id="UP001602245"/>
    </source>
</evidence>
<protein>
    <recommendedName>
        <fullName evidence="10">Flagellar protein FliL</fullName>
    </recommendedName>
</protein>
<gene>
    <name evidence="11" type="primary">fliL</name>
    <name evidence="11" type="ORF">ACFY35_39800</name>
</gene>
<sequence>MAEEKDGAAEAPKKSSKKMLIIIVAAVVLLGGGGGAFFMMKSGSSAAVAAPKKGTVVAITDALTVNLADSHYLKLQFSLQQTTDAKEDVDTSEAVNLAIDEYTGKTVAELSTDKGRTAVKEELLAKIVKAYTVDKKQEVMDIYYTQFVTQ</sequence>
<dbReference type="Proteomes" id="UP001602245">
    <property type="component" value="Unassembled WGS sequence"/>
</dbReference>
<name>A0ABW6WQR1_9ACTN</name>
<accession>A0ABW6WQR1</accession>
<comment type="function">
    <text evidence="1 10">Controls the rotational direction of flagella during chemotaxis.</text>
</comment>
<comment type="caution">
    <text evidence="11">The sequence shown here is derived from an EMBL/GenBank/DDBJ whole genome shotgun (WGS) entry which is preliminary data.</text>
</comment>
<dbReference type="InterPro" id="IPR005503">
    <property type="entry name" value="FliL"/>
</dbReference>
<keyword evidence="9 10" id="KW-0472">Membrane</keyword>
<comment type="subcellular location">
    <subcellularLocation>
        <location evidence="2">Cell membrane</location>
        <topology evidence="2">Single-pass membrane protein</topology>
    </subcellularLocation>
</comment>
<evidence type="ECO:0000256" key="6">
    <source>
        <dbReference type="ARBA" id="ARBA00022692"/>
    </source>
</evidence>
<keyword evidence="11" id="KW-0282">Flagellum</keyword>
<proteinExistence type="inferred from homology"/>
<keyword evidence="6" id="KW-0812">Transmembrane</keyword>